<dbReference type="Proteomes" id="UP001271792">
    <property type="component" value="Unassembled WGS sequence"/>
</dbReference>
<accession>A0ABU4TMH4</accession>
<keyword evidence="2" id="KW-1185">Reference proteome</keyword>
<protein>
    <recommendedName>
        <fullName evidence="3">Tellurite resistance protein TerB</fullName>
    </recommendedName>
</protein>
<evidence type="ECO:0008006" key="3">
    <source>
        <dbReference type="Google" id="ProtNLM"/>
    </source>
</evidence>
<dbReference type="RefSeq" id="WP_319983482.1">
    <property type="nucleotide sequence ID" value="NZ_JAXAVV010000003.1"/>
</dbReference>
<sequence>MNTELRKRLFRLNADLAGSRLSAEDAIWLACDLLVAEVDTPAVVELATASLKSTYPPEAAELFEQVLAELGIEPMTHQEASWWFARDIAGLMAAGELDRQDGENEMRAIGIELGNIELMPGRLSPAEIIRAADDRLRTWTA</sequence>
<comment type="caution">
    <text evidence="1">The sequence shown here is derived from an EMBL/GenBank/DDBJ whole genome shotgun (WGS) entry which is preliminary data.</text>
</comment>
<dbReference type="EMBL" id="JAXAVV010000003">
    <property type="protein sequence ID" value="MDX8049440.1"/>
    <property type="molecule type" value="Genomic_DNA"/>
</dbReference>
<organism evidence="1 2">
    <name type="scientific">Lentzea kristufekii</name>
    <dbReference type="NCBI Taxonomy" id="3095430"/>
    <lineage>
        <taxon>Bacteria</taxon>
        <taxon>Bacillati</taxon>
        <taxon>Actinomycetota</taxon>
        <taxon>Actinomycetes</taxon>
        <taxon>Pseudonocardiales</taxon>
        <taxon>Pseudonocardiaceae</taxon>
        <taxon>Lentzea</taxon>
    </lineage>
</organism>
<name>A0ABU4TMH4_9PSEU</name>
<proteinExistence type="predicted"/>
<gene>
    <name evidence="1" type="ORF">SK571_08625</name>
</gene>
<evidence type="ECO:0000313" key="2">
    <source>
        <dbReference type="Proteomes" id="UP001271792"/>
    </source>
</evidence>
<reference evidence="1 2" key="1">
    <citation type="submission" date="2023-11" db="EMBL/GenBank/DDBJ databases">
        <title>Lentzea sokolovensis, sp. nov., Lentzea kristufkii, sp. nov., and Lentzea miocenensis, sp. nov., rare actinobacteria from Sokolov Coal Basin, Miocene lacustrine sediment, Czech Republic.</title>
        <authorList>
            <person name="Lara A."/>
            <person name="Kotroba L."/>
            <person name="Nouioui I."/>
            <person name="Neumann-Schaal M."/>
            <person name="Mast Y."/>
            <person name="Chronakova A."/>
        </authorList>
    </citation>
    <scope>NUCLEOTIDE SEQUENCE [LARGE SCALE GENOMIC DNA]</scope>
    <source>
        <strain evidence="1 2">BCCO 10_0798</strain>
    </source>
</reference>
<evidence type="ECO:0000313" key="1">
    <source>
        <dbReference type="EMBL" id="MDX8049440.1"/>
    </source>
</evidence>